<dbReference type="Proteomes" id="UP000028631">
    <property type="component" value="Unassembled WGS sequence"/>
</dbReference>
<evidence type="ECO:0000313" key="2">
    <source>
        <dbReference type="Proteomes" id="UP000028631"/>
    </source>
</evidence>
<comment type="caution">
    <text evidence="1">The sequence shown here is derived from an EMBL/GenBank/DDBJ whole genome shotgun (WGS) entry which is preliminary data.</text>
</comment>
<sequence>MVKHITQLCILMATSTDLYLAPGKKAFTLYPGNILEDLRGLGIPVDALDLQLDKKDSRAINVAIKDASFGPDLQGALKKAFSDVLDAKRLPAFSGHVTVDLESPHFKIPHAQLYERSGNGVYIHSQAEMRVSVKHSSDRLFDIFDSYRKPDFYCDVSSVVNHDFPFYLALRIPNKLPGSLRDYNAMVVTWGYKPVGVTMNFINENIHRLVSEGRLEVRMDSSRVSQVNNQVSVRVGSLGGYSEDYYESQRSGKLSYEVYKELESKCQTMAAGLGRPFTFHFGDGLDRLKAVIYAGQAAI</sequence>
<name>A0A085V982_PSESX</name>
<proteinExistence type="predicted"/>
<reference evidence="1 2" key="1">
    <citation type="submission" date="2014-07" db="EMBL/GenBank/DDBJ databases">
        <title>Draft Genome Sequences of Environmental Pseudomonas syringae strains.</title>
        <authorList>
            <person name="Baltrus D.A."/>
            <person name="Berge O."/>
            <person name="Morris C."/>
        </authorList>
    </citation>
    <scope>NUCLEOTIDE SEQUENCE [LARGE SCALE GENOMIC DNA]</scope>
    <source>
        <strain evidence="1 2">GAW0119</strain>
    </source>
</reference>
<accession>A0A085V982</accession>
<organism evidence="1 2">
    <name type="scientific">Pseudomonas syringae</name>
    <dbReference type="NCBI Taxonomy" id="317"/>
    <lineage>
        <taxon>Bacteria</taxon>
        <taxon>Pseudomonadati</taxon>
        <taxon>Pseudomonadota</taxon>
        <taxon>Gammaproteobacteria</taxon>
        <taxon>Pseudomonadales</taxon>
        <taxon>Pseudomonadaceae</taxon>
        <taxon>Pseudomonas</taxon>
    </lineage>
</organism>
<dbReference type="RefSeq" id="WP_032631199.1">
    <property type="nucleotide sequence ID" value="NZ_JPQU01000078.1"/>
</dbReference>
<dbReference type="OrthoDB" id="7060267at2"/>
<evidence type="ECO:0000313" key="1">
    <source>
        <dbReference type="EMBL" id="KFE51995.1"/>
    </source>
</evidence>
<dbReference type="AlphaFoldDB" id="A0A085V982"/>
<dbReference type="EMBL" id="JPQU01000078">
    <property type="protein sequence ID" value="KFE51995.1"/>
    <property type="molecule type" value="Genomic_DNA"/>
</dbReference>
<dbReference type="PATRIC" id="fig|317.175.peg.4799"/>
<gene>
    <name evidence="1" type="ORF">IV01_23010</name>
</gene>
<protein>
    <submittedName>
        <fullName evidence="1">Uncharacterized protein</fullName>
    </submittedName>
</protein>
<keyword evidence="2" id="KW-1185">Reference proteome</keyword>